<gene>
    <name evidence="2" type="ORF">C8A05DRAFT_32875</name>
</gene>
<dbReference type="Proteomes" id="UP001303889">
    <property type="component" value="Unassembled WGS sequence"/>
</dbReference>
<feature type="region of interest" description="Disordered" evidence="1">
    <location>
        <begin position="13"/>
        <end position="94"/>
    </location>
</feature>
<protein>
    <submittedName>
        <fullName evidence="2">Uncharacterized protein</fullName>
    </submittedName>
</protein>
<keyword evidence="3" id="KW-1185">Reference proteome</keyword>
<reference evidence="2" key="1">
    <citation type="journal article" date="2023" name="Mol. Phylogenet. Evol.">
        <title>Genome-scale phylogeny and comparative genomics of the fungal order Sordariales.</title>
        <authorList>
            <person name="Hensen N."/>
            <person name="Bonometti L."/>
            <person name="Westerberg I."/>
            <person name="Brannstrom I.O."/>
            <person name="Guillou S."/>
            <person name="Cros-Aarteil S."/>
            <person name="Calhoun S."/>
            <person name="Haridas S."/>
            <person name="Kuo A."/>
            <person name="Mondo S."/>
            <person name="Pangilinan J."/>
            <person name="Riley R."/>
            <person name="LaButti K."/>
            <person name="Andreopoulos B."/>
            <person name="Lipzen A."/>
            <person name="Chen C."/>
            <person name="Yan M."/>
            <person name="Daum C."/>
            <person name="Ng V."/>
            <person name="Clum A."/>
            <person name="Steindorff A."/>
            <person name="Ohm R.A."/>
            <person name="Martin F."/>
            <person name="Silar P."/>
            <person name="Natvig D.O."/>
            <person name="Lalanne C."/>
            <person name="Gautier V."/>
            <person name="Ament-Velasquez S.L."/>
            <person name="Kruys A."/>
            <person name="Hutchinson M.I."/>
            <person name="Powell A.J."/>
            <person name="Barry K."/>
            <person name="Miller A.N."/>
            <person name="Grigoriev I.V."/>
            <person name="Debuchy R."/>
            <person name="Gladieux P."/>
            <person name="Hiltunen Thoren M."/>
            <person name="Johannesson H."/>
        </authorList>
    </citation>
    <scope>NUCLEOTIDE SEQUENCE</scope>
    <source>
        <strain evidence="2">CBS 103.79</strain>
    </source>
</reference>
<evidence type="ECO:0000313" key="3">
    <source>
        <dbReference type="Proteomes" id="UP001303889"/>
    </source>
</evidence>
<sequence length="94" mass="10516">MVGCLQALGLCRRKPKVNEAPVGEKTPHRPATEGSSEATLSDPEKPPLKEEAVDGQNHGAKSKEEQVDDPDEEAARRKRAEEEEQERLDFFQMM</sequence>
<proteinExistence type="predicted"/>
<dbReference type="AlphaFoldDB" id="A0AAN6MLZ8"/>
<evidence type="ECO:0000256" key="1">
    <source>
        <dbReference type="SAM" id="MobiDB-lite"/>
    </source>
</evidence>
<reference evidence="2" key="2">
    <citation type="submission" date="2023-05" db="EMBL/GenBank/DDBJ databases">
        <authorList>
            <consortium name="Lawrence Berkeley National Laboratory"/>
            <person name="Steindorff A."/>
            <person name="Hensen N."/>
            <person name="Bonometti L."/>
            <person name="Westerberg I."/>
            <person name="Brannstrom I.O."/>
            <person name="Guillou S."/>
            <person name="Cros-Aarteil S."/>
            <person name="Calhoun S."/>
            <person name="Haridas S."/>
            <person name="Kuo A."/>
            <person name="Mondo S."/>
            <person name="Pangilinan J."/>
            <person name="Riley R."/>
            <person name="Labutti K."/>
            <person name="Andreopoulos B."/>
            <person name="Lipzen A."/>
            <person name="Chen C."/>
            <person name="Yanf M."/>
            <person name="Daum C."/>
            <person name="Ng V."/>
            <person name="Clum A."/>
            <person name="Ohm R."/>
            <person name="Martin F."/>
            <person name="Silar P."/>
            <person name="Natvig D."/>
            <person name="Lalanne C."/>
            <person name="Gautier V."/>
            <person name="Ament-Velasquez S.L."/>
            <person name="Kruys A."/>
            <person name="Hutchinson M.I."/>
            <person name="Powell A.J."/>
            <person name="Barry K."/>
            <person name="Miller A.N."/>
            <person name="Grigoriev I.V."/>
            <person name="Debuchy R."/>
            <person name="Gladieux P."/>
            <person name="Thoren M.H."/>
            <person name="Johannesson H."/>
        </authorList>
    </citation>
    <scope>NUCLEOTIDE SEQUENCE</scope>
    <source>
        <strain evidence="2">CBS 103.79</strain>
    </source>
</reference>
<accession>A0AAN6MLZ8</accession>
<organism evidence="2 3">
    <name type="scientific">Staphylotrichum tortipilum</name>
    <dbReference type="NCBI Taxonomy" id="2831512"/>
    <lineage>
        <taxon>Eukaryota</taxon>
        <taxon>Fungi</taxon>
        <taxon>Dikarya</taxon>
        <taxon>Ascomycota</taxon>
        <taxon>Pezizomycotina</taxon>
        <taxon>Sordariomycetes</taxon>
        <taxon>Sordariomycetidae</taxon>
        <taxon>Sordariales</taxon>
        <taxon>Chaetomiaceae</taxon>
        <taxon>Staphylotrichum</taxon>
    </lineage>
</organism>
<evidence type="ECO:0000313" key="2">
    <source>
        <dbReference type="EMBL" id="KAK3903376.1"/>
    </source>
</evidence>
<feature type="compositionally biased region" description="Basic and acidic residues" evidence="1">
    <location>
        <begin position="42"/>
        <end position="52"/>
    </location>
</feature>
<dbReference type="EMBL" id="MU855452">
    <property type="protein sequence ID" value="KAK3903376.1"/>
    <property type="molecule type" value="Genomic_DNA"/>
</dbReference>
<name>A0AAN6MLZ8_9PEZI</name>
<comment type="caution">
    <text evidence="2">The sequence shown here is derived from an EMBL/GenBank/DDBJ whole genome shotgun (WGS) entry which is preliminary data.</text>
</comment>